<name>A0ABM3YII3_ERIEU</name>
<keyword evidence="2" id="KW-0472">Membrane</keyword>
<dbReference type="Proteomes" id="UP001652624">
    <property type="component" value="Chromosome 1"/>
</dbReference>
<keyword evidence="2" id="KW-1133">Transmembrane helix</keyword>
<protein>
    <submittedName>
        <fullName evidence="4">Uncharacterized protein C10orf62 homolog</fullName>
    </submittedName>
</protein>
<evidence type="ECO:0000256" key="1">
    <source>
        <dbReference type="SAM" id="MobiDB-lite"/>
    </source>
</evidence>
<feature type="compositionally biased region" description="Low complexity" evidence="1">
    <location>
        <begin position="297"/>
        <end position="321"/>
    </location>
</feature>
<reference evidence="4" key="2">
    <citation type="submission" date="2025-08" db="UniProtKB">
        <authorList>
            <consortium name="RefSeq"/>
        </authorList>
    </citation>
    <scope>IDENTIFICATION</scope>
</reference>
<evidence type="ECO:0000313" key="4">
    <source>
        <dbReference type="RefSeq" id="XP_060060883.1"/>
    </source>
</evidence>
<sequence length="330" mass="36069">MRLMDEHIATSAGLGDDITLGKPNLPKHEPDHPGSPTPSVPLALSVWRGVLEALVELVRQPSCKVVLGTAFLLGVGGLLLWIQREKRRKKSSKSVATEDPELSECHKAKNESWIKSHFSRFSEEKLASCSNMATAATSGSATGPKPDSGSGEANTTIRVETFTTKQEGSSAVHRESFTSKQRMSGTSITKETHRESGKSSATDAATWAAVSACTKEIDTKGRQLANSMLQRAISYQHSGHLETKDINQEELKALEEVEMKLKGDFLTQRETTVAGMNHSHTFHGHGHHSHQDHSSHSNHPSHASYANYASHHSHSLPSRSHQNYGRFEAT</sequence>
<evidence type="ECO:0000256" key="2">
    <source>
        <dbReference type="SAM" id="Phobius"/>
    </source>
</evidence>
<dbReference type="Pfam" id="PF17729">
    <property type="entry name" value="DUF5569"/>
    <property type="match status" value="1"/>
</dbReference>
<proteinExistence type="predicted"/>
<keyword evidence="3" id="KW-1185">Reference proteome</keyword>
<evidence type="ECO:0000313" key="3">
    <source>
        <dbReference type="Proteomes" id="UP001652624"/>
    </source>
</evidence>
<feature type="compositionally biased region" description="Polar residues" evidence="1">
    <location>
        <begin position="178"/>
        <end position="189"/>
    </location>
</feature>
<feature type="region of interest" description="Disordered" evidence="1">
    <location>
        <begin position="14"/>
        <end position="39"/>
    </location>
</feature>
<dbReference type="GeneID" id="103122074"/>
<keyword evidence="2" id="KW-0812">Transmembrane</keyword>
<organism evidence="3 4">
    <name type="scientific">Erinaceus europaeus</name>
    <name type="common">Western European hedgehog</name>
    <dbReference type="NCBI Taxonomy" id="9365"/>
    <lineage>
        <taxon>Eukaryota</taxon>
        <taxon>Metazoa</taxon>
        <taxon>Chordata</taxon>
        <taxon>Craniata</taxon>
        <taxon>Vertebrata</taxon>
        <taxon>Euteleostomi</taxon>
        <taxon>Mammalia</taxon>
        <taxon>Eutheria</taxon>
        <taxon>Laurasiatheria</taxon>
        <taxon>Eulipotyphla</taxon>
        <taxon>Erinaceidae</taxon>
        <taxon>Erinaceinae</taxon>
        <taxon>Erinaceus</taxon>
    </lineage>
</organism>
<gene>
    <name evidence="4" type="primary">C1H10orf62</name>
</gene>
<accession>A0ABM3YII3</accession>
<dbReference type="RefSeq" id="XP_060060883.1">
    <property type="nucleotide sequence ID" value="XM_060204900.1"/>
</dbReference>
<dbReference type="PANTHER" id="PTHR23008">
    <property type="entry name" value="CHROMOSOME 28 C10ORF62 HOMOLOG"/>
    <property type="match status" value="1"/>
</dbReference>
<feature type="region of interest" description="Disordered" evidence="1">
    <location>
        <begin position="277"/>
        <end position="330"/>
    </location>
</feature>
<dbReference type="PANTHER" id="PTHR23008:SF0">
    <property type="entry name" value="CHROMOSOME 10 OPEN READING FRAME 62"/>
    <property type="match status" value="1"/>
</dbReference>
<feature type="transmembrane region" description="Helical" evidence="2">
    <location>
        <begin position="65"/>
        <end position="82"/>
    </location>
</feature>
<dbReference type="InterPro" id="IPR037649">
    <property type="entry name" value="C10orf62"/>
</dbReference>
<feature type="region of interest" description="Disordered" evidence="1">
    <location>
        <begin position="165"/>
        <end position="201"/>
    </location>
</feature>
<reference evidence="3" key="1">
    <citation type="submission" date="2025-05" db="UniProtKB">
        <authorList>
            <consortium name="RefSeq"/>
        </authorList>
    </citation>
    <scope>NUCLEOTIDE SEQUENCE [LARGE SCALE GENOMIC DNA]</scope>
</reference>